<dbReference type="CDD" id="cd00383">
    <property type="entry name" value="trans_reg_C"/>
    <property type="match status" value="1"/>
</dbReference>
<dbReference type="eggNOG" id="COG5616">
    <property type="taxonomic scope" value="Bacteria"/>
</dbReference>
<dbReference type="InterPro" id="IPR001867">
    <property type="entry name" value="OmpR/PhoB-type_DNA-bd"/>
</dbReference>
<dbReference type="SUPFAM" id="SSF46894">
    <property type="entry name" value="C-terminal effector domain of the bipartite response regulators"/>
    <property type="match status" value="1"/>
</dbReference>
<dbReference type="GO" id="GO:0006355">
    <property type="term" value="P:regulation of DNA-templated transcription"/>
    <property type="evidence" value="ECO:0007669"/>
    <property type="project" value="InterPro"/>
</dbReference>
<dbReference type="SMART" id="SM00862">
    <property type="entry name" value="Trans_reg_C"/>
    <property type="match status" value="1"/>
</dbReference>
<evidence type="ECO:0000313" key="4">
    <source>
        <dbReference type="EMBL" id="SFT57302.1"/>
    </source>
</evidence>
<dbReference type="GO" id="GO:0003677">
    <property type="term" value="F:DNA binding"/>
    <property type="evidence" value="ECO:0007669"/>
    <property type="project" value="UniProtKB-UniRule"/>
</dbReference>
<dbReference type="InterPro" id="IPR036388">
    <property type="entry name" value="WH-like_DNA-bd_sf"/>
</dbReference>
<dbReference type="InterPro" id="IPR011990">
    <property type="entry name" value="TPR-like_helical_dom_sf"/>
</dbReference>
<evidence type="ECO:0000256" key="2">
    <source>
        <dbReference type="PROSITE-ProRule" id="PRU01091"/>
    </source>
</evidence>
<feature type="domain" description="OmpR/PhoB-type" evidence="3">
    <location>
        <begin position="1"/>
        <end position="98"/>
    </location>
</feature>
<name>A0A1I6Z3L5_9RHOB</name>
<dbReference type="GO" id="GO:0000160">
    <property type="term" value="P:phosphorelay signal transduction system"/>
    <property type="evidence" value="ECO:0007669"/>
    <property type="project" value="InterPro"/>
</dbReference>
<dbReference type="eggNOG" id="COG0457">
    <property type="taxonomic scope" value="Bacteria"/>
</dbReference>
<dbReference type="eggNOG" id="COG3710">
    <property type="taxonomic scope" value="Bacteria"/>
</dbReference>
<sequence>MDYQFDDFILRLDHAALYRGDTEIALEPRAYDLLSLLVRNQDRVLSRDEIVEKVWDGRIISDAAISTVVKTTRRALKDDGAVQKYIRTVRGRGFRFAGAARPIIGATANPLHDGPDDRVAHSPRPSIAILPFGLLGQATSHGAIADAIPAELISGLSRLRWLKVVARGSTFRFRGPDPDMQVIRTSLGAGYCLSGLVEVMETRLAVTVELADTRSHAVIWSDRFSGGIGDIHQIRTGISDQVISALELHIPLNEARRARLQPPETLDAWDIYHLGLQHMYRFNRADNLQAALHFEHASRLDPNFARAYAARSFTSFQSAFLKYAPDRAREVENARRFAESCLELDPLDPFGNFTLGRAHWLQGDPEAGLPWIDRAISLSPNFAQGFYAHGWADVMAGRGASALDQVDRAISLSPLDPFLYAMLATRALAHMLQGDLDAAAIWADRGAHAPGAHFLIGAIAAAMHQMRGNGSRAQHWAQTVQDRRPDASIRTFFTAFPFESIVVRTPLHHALAELGFPES</sequence>
<dbReference type="InterPro" id="IPR016032">
    <property type="entry name" value="Sig_transdc_resp-reg_C-effctor"/>
</dbReference>
<dbReference type="PROSITE" id="PS51755">
    <property type="entry name" value="OMPR_PHOB"/>
    <property type="match status" value="1"/>
</dbReference>
<dbReference type="Gene3D" id="1.25.40.10">
    <property type="entry name" value="Tetratricopeptide repeat domain"/>
    <property type="match status" value="1"/>
</dbReference>
<evidence type="ECO:0000313" key="5">
    <source>
        <dbReference type="Proteomes" id="UP000182466"/>
    </source>
</evidence>
<accession>A0A1I6Z3L5</accession>
<proteinExistence type="predicted"/>
<dbReference type="Proteomes" id="UP000182466">
    <property type="component" value="Unassembled WGS sequence"/>
</dbReference>
<feature type="DNA-binding region" description="OmpR/PhoB-type" evidence="2">
    <location>
        <begin position="1"/>
        <end position="98"/>
    </location>
</feature>
<dbReference type="Gene3D" id="3.40.50.10070">
    <property type="entry name" value="TolB, N-terminal domain"/>
    <property type="match status" value="1"/>
</dbReference>
<organism evidence="4 5">
    <name type="scientific">Sedimentitalea nanhaiensis</name>
    <dbReference type="NCBI Taxonomy" id="999627"/>
    <lineage>
        <taxon>Bacteria</taxon>
        <taxon>Pseudomonadati</taxon>
        <taxon>Pseudomonadota</taxon>
        <taxon>Alphaproteobacteria</taxon>
        <taxon>Rhodobacterales</taxon>
        <taxon>Paracoccaceae</taxon>
        <taxon>Sedimentitalea</taxon>
    </lineage>
</organism>
<evidence type="ECO:0000259" key="3">
    <source>
        <dbReference type="PROSITE" id="PS51755"/>
    </source>
</evidence>
<evidence type="ECO:0000256" key="1">
    <source>
        <dbReference type="ARBA" id="ARBA00023125"/>
    </source>
</evidence>
<reference evidence="4 5" key="1">
    <citation type="submission" date="2016-10" db="EMBL/GenBank/DDBJ databases">
        <authorList>
            <person name="de Groot N.N."/>
        </authorList>
    </citation>
    <scope>NUCLEOTIDE SEQUENCE [LARGE SCALE GENOMIC DNA]</scope>
    <source>
        <strain evidence="4 5">CGMCC 1.10959</strain>
    </source>
</reference>
<dbReference type="STRING" id="999627.SAMN05216236_103206"/>
<protein>
    <submittedName>
        <fullName evidence="4">TolB amino-terminal domain-containing protein</fullName>
    </submittedName>
</protein>
<dbReference type="Pfam" id="PF00486">
    <property type="entry name" value="Trans_reg_C"/>
    <property type="match status" value="1"/>
</dbReference>
<dbReference type="Gene3D" id="1.10.10.10">
    <property type="entry name" value="Winged helix-like DNA-binding domain superfamily/Winged helix DNA-binding domain"/>
    <property type="match status" value="1"/>
</dbReference>
<gene>
    <name evidence="4" type="ORF">SAMN05216236_103206</name>
</gene>
<dbReference type="EMBL" id="FPAW01000003">
    <property type="protein sequence ID" value="SFT57302.1"/>
    <property type="molecule type" value="Genomic_DNA"/>
</dbReference>
<dbReference type="AlphaFoldDB" id="A0A1I6Z3L5"/>
<keyword evidence="5" id="KW-1185">Reference proteome</keyword>
<keyword evidence="1 2" id="KW-0238">DNA-binding</keyword>
<dbReference type="SUPFAM" id="SSF48452">
    <property type="entry name" value="TPR-like"/>
    <property type="match status" value="1"/>
</dbReference>
<dbReference type="SUPFAM" id="SSF52964">
    <property type="entry name" value="TolB, N-terminal domain"/>
    <property type="match status" value="1"/>
</dbReference>
<dbReference type="RefSeq" id="WP_027262553.1">
    <property type="nucleotide sequence ID" value="NZ_FPAW01000003.1"/>
</dbReference>
<dbReference type="OrthoDB" id="54411at2"/>